<organism evidence="2 3">
    <name type="scientific">Idiomarina baltica</name>
    <dbReference type="NCBI Taxonomy" id="190892"/>
    <lineage>
        <taxon>Bacteria</taxon>
        <taxon>Pseudomonadati</taxon>
        <taxon>Pseudomonadota</taxon>
        <taxon>Gammaproteobacteria</taxon>
        <taxon>Alteromonadales</taxon>
        <taxon>Idiomarinaceae</taxon>
        <taxon>Idiomarina</taxon>
    </lineage>
</organism>
<evidence type="ECO:0000259" key="1">
    <source>
        <dbReference type="Pfam" id="PF00205"/>
    </source>
</evidence>
<feature type="domain" description="Thiamine pyrophosphate enzyme central" evidence="1">
    <location>
        <begin position="1"/>
        <end position="63"/>
    </location>
</feature>
<dbReference type="AlphaFoldDB" id="A0A348WQ90"/>
<dbReference type="InterPro" id="IPR029035">
    <property type="entry name" value="DHS-like_NAD/FAD-binding_dom"/>
</dbReference>
<feature type="non-terminal residue" evidence="2">
    <location>
        <position position="63"/>
    </location>
</feature>
<comment type="caution">
    <text evidence="2">The sequence shown here is derived from an EMBL/GenBank/DDBJ whole genome shotgun (WGS) entry which is preliminary data.</text>
</comment>
<dbReference type="Pfam" id="PF00205">
    <property type="entry name" value="TPP_enzyme_M"/>
    <property type="match status" value="1"/>
</dbReference>
<dbReference type="SUPFAM" id="SSF52467">
    <property type="entry name" value="DHS-like NAD/FAD-binding domain"/>
    <property type="match status" value="1"/>
</dbReference>
<name>A0A348WQ90_9GAMM</name>
<protein>
    <submittedName>
        <fullName evidence="2">Acetolactate synthase large subunit</fullName>
    </submittedName>
</protein>
<evidence type="ECO:0000313" key="3">
    <source>
        <dbReference type="Proteomes" id="UP000262878"/>
    </source>
</evidence>
<dbReference type="Gene3D" id="3.40.50.1220">
    <property type="entry name" value="TPP-binding domain"/>
    <property type="match status" value="1"/>
</dbReference>
<reference evidence="2 3" key="1">
    <citation type="journal article" date="2018" name="Nat. Biotechnol.">
        <title>A standardized bacterial taxonomy based on genome phylogeny substantially revises the tree of life.</title>
        <authorList>
            <person name="Parks D.H."/>
            <person name="Chuvochina M."/>
            <person name="Waite D.W."/>
            <person name="Rinke C."/>
            <person name="Skarshewski A."/>
            <person name="Chaumeil P.A."/>
            <person name="Hugenholtz P."/>
        </authorList>
    </citation>
    <scope>NUCLEOTIDE SEQUENCE [LARGE SCALE GENOMIC DNA]</scope>
    <source>
        <strain evidence="2">UBA9360</strain>
    </source>
</reference>
<dbReference type="GO" id="GO:0030976">
    <property type="term" value="F:thiamine pyrophosphate binding"/>
    <property type="evidence" value="ECO:0007669"/>
    <property type="project" value="InterPro"/>
</dbReference>
<evidence type="ECO:0000313" key="2">
    <source>
        <dbReference type="EMBL" id="HAR56702.1"/>
    </source>
</evidence>
<dbReference type="EMBL" id="DMUP01000186">
    <property type="protein sequence ID" value="HAR56702.1"/>
    <property type="molecule type" value="Genomic_DNA"/>
</dbReference>
<dbReference type="InterPro" id="IPR012000">
    <property type="entry name" value="Thiamin_PyroP_enz_cen_dom"/>
</dbReference>
<dbReference type="GO" id="GO:0000287">
    <property type="term" value="F:magnesium ion binding"/>
    <property type="evidence" value="ECO:0007669"/>
    <property type="project" value="InterPro"/>
</dbReference>
<sequence>HAQQQLIDLAEYLQAPVATTLQGLSVFPHDHPLHVGFGFSASAVPAAQASFKDCDLMIAIGTR</sequence>
<gene>
    <name evidence="2" type="ORF">DCR58_07955</name>
</gene>
<proteinExistence type="predicted"/>
<dbReference type="Proteomes" id="UP000262878">
    <property type="component" value="Unassembled WGS sequence"/>
</dbReference>
<accession>A0A348WQ90</accession>
<feature type="non-terminal residue" evidence="2">
    <location>
        <position position="1"/>
    </location>
</feature>